<comment type="caution">
    <text evidence="2">The sequence shown here is derived from an EMBL/GenBank/DDBJ whole genome shotgun (WGS) entry which is preliminary data.</text>
</comment>
<gene>
    <name evidence="2" type="ORF">PBRASI_LOCUS2515</name>
</gene>
<evidence type="ECO:0000256" key="1">
    <source>
        <dbReference type="SAM" id="MobiDB-lite"/>
    </source>
</evidence>
<keyword evidence="3" id="KW-1185">Reference proteome</keyword>
<protein>
    <submittedName>
        <fullName evidence="2">5682_t:CDS:1</fullName>
    </submittedName>
</protein>
<accession>A0A9N9EYT8</accession>
<evidence type="ECO:0000313" key="2">
    <source>
        <dbReference type="EMBL" id="CAG8499181.1"/>
    </source>
</evidence>
<dbReference type="AlphaFoldDB" id="A0A9N9EYT8"/>
<proteinExistence type="predicted"/>
<reference evidence="2" key="1">
    <citation type="submission" date="2021-06" db="EMBL/GenBank/DDBJ databases">
        <authorList>
            <person name="Kallberg Y."/>
            <person name="Tangrot J."/>
            <person name="Rosling A."/>
        </authorList>
    </citation>
    <scope>NUCLEOTIDE SEQUENCE</scope>
    <source>
        <strain evidence="2">BR232B</strain>
    </source>
</reference>
<dbReference type="Proteomes" id="UP000789739">
    <property type="component" value="Unassembled WGS sequence"/>
</dbReference>
<name>A0A9N9EYT8_9GLOM</name>
<dbReference type="EMBL" id="CAJVPI010000199">
    <property type="protein sequence ID" value="CAG8499181.1"/>
    <property type="molecule type" value="Genomic_DNA"/>
</dbReference>
<feature type="compositionally biased region" description="Basic and acidic residues" evidence="1">
    <location>
        <begin position="133"/>
        <end position="149"/>
    </location>
</feature>
<feature type="region of interest" description="Disordered" evidence="1">
    <location>
        <begin position="100"/>
        <end position="202"/>
    </location>
</feature>
<dbReference type="OrthoDB" id="2415820at2759"/>
<organism evidence="2 3">
    <name type="scientific">Paraglomus brasilianum</name>
    <dbReference type="NCBI Taxonomy" id="144538"/>
    <lineage>
        <taxon>Eukaryota</taxon>
        <taxon>Fungi</taxon>
        <taxon>Fungi incertae sedis</taxon>
        <taxon>Mucoromycota</taxon>
        <taxon>Glomeromycotina</taxon>
        <taxon>Glomeromycetes</taxon>
        <taxon>Paraglomerales</taxon>
        <taxon>Paraglomeraceae</taxon>
        <taxon>Paraglomus</taxon>
    </lineage>
</organism>
<sequence length="260" mass="29210">MSSLSNTADNWEEITDLDFEDIHLAQRITVHSVPTPRSNALLDIDNSSDLSDSEEYQLIEAHTVPTYAAAAKWGNKTRAEGNLKEASVCERGYGIKQKGMRLKNNIIPSSPPSSDDMDSMKTNDSRSSNMRNKCKERDNKSSNHIDKNIRPPSQTHPSPPASPPSSSSTIAPLDTEIPTKSSSRKMKNRHNTRKAKIATKKLQSQLVSPNDAEFYDYCCRGDTNRDPEFVKYKLCKKVMKYEKKMKKSDGKRAKGDINEL</sequence>
<evidence type="ECO:0000313" key="3">
    <source>
        <dbReference type="Proteomes" id="UP000789739"/>
    </source>
</evidence>
<feature type="compositionally biased region" description="Basic residues" evidence="1">
    <location>
        <begin position="182"/>
        <end position="199"/>
    </location>
</feature>